<organism evidence="1 2">
    <name type="scientific">Actinoalloteichus hoggarensis</name>
    <dbReference type="NCBI Taxonomy" id="1470176"/>
    <lineage>
        <taxon>Bacteria</taxon>
        <taxon>Bacillati</taxon>
        <taxon>Actinomycetota</taxon>
        <taxon>Actinomycetes</taxon>
        <taxon>Pseudonocardiales</taxon>
        <taxon>Pseudonocardiaceae</taxon>
        <taxon>Actinoalloteichus</taxon>
    </lineage>
</organism>
<dbReference type="InterPro" id="IPR011041">
    <property type="entry name" value="Quinoprot_gluc/sorb_DH_b-prop"/>
</dbReference>
<sequence>MGKRSWWVPVLTAMAVTATLPAPATATGVETASSAAASADEAIRDPIPEDPIQSRLGLVLEEYVRLPATEATPPATDPRLIRHNRINFIGEVPDGTGRHYVPDLNGPLYLIDEGREHLYLDFSERFEHFFSGRGMGSGFGFVTFHPEFADNGRFYTVHSENEKAIESEEPTYPNQPNSVVQSVVTEWTAHDPAADEFAGTRREIFRFGFATYIHAVQQIDFNTTAKPGDEDYGLLYLAVGDGGLGVRSDVAQEMDNPAGKILRIDPAGTDGPNGRYGIPESNPFVDTPGALGEIYAIGMRDPHRFTWDPEGDNAMYLGHIGQHAIEAVYEVRAGDDFGWSRREGDYEYRREEQCHLFPLPENDAEFGYVYPVAAYDHDPPANWPCDSDSGHAISGGQVYRGTDLPRLRGKYVFGDLVDGKVFYTEVDEMRRGEQRAPLHELQLFDTDGNRKKMTDFVGEGRVDLRFGIDSDRHLYLLAKSNGMIWRVVDTKQGPGSEVTDRVRRNLVAHYDFENPFAVDGTRESDLGSSNTLLTLINGGVDMRVADGAFPGSNNALQVRQVDPENPGNDDWKAGVWDDGPDGVASFDAFNGTDGATVMGWFKMTGENPAPDSNTTDPDDRYNAVGLAGILSGGSDGHEVRALLELIEVDGELRLVALGRRIDGGASQTFAARQDWRELLPRDEWVHLAATFDYTTGEMALYRNGRPLRGFYTNPGDPWEVDGTGASATNPRGLKIGGSFPRNDRERNPCDCRMDSLMFLDTAASGATIAQQYRRFLHH</sequence>
<dbReference type="EC" id="1.1.5.-" evidence="1"/>
<dbReference type="InterPro" id="IPR012938">
    <property type="entry name" value="Glc/Sorbosone_DH"/>
</dbReference>
<keyword evidence="1" id="KW-0560">Oxidoreductase</keyword>
<dbReference type="PANTHER" id="PTHR19328">
    <property type="entry name" value="HEDGEHOG-INTERACTING PROTEIN"/>
    <property type="match status" value="1"/>
</dbReference>
<name>A0A221W5I7_9PSEU</name>
<dbReference type="Gene3D" id="2.60.120.200">
    <property type="match status" value="1"/>
</dbReference>
<dbReference type="AlphaFoldDB" id="A0A221W5I7"/>
<dbReference type="Proteomes" id="UP000204221">
    <property type="component" value="Chromosome"/>
</dbReference>
<dbReference type="GO" id="GO:0016491">
    <property type="term" value="F:oxidoreductase activity"/>
    <property type="evidence" value="ECO:0007669"/>
    <property type="project" value="UniProtKB-KW"/>
</dbReference>
<dbReference type="RefSeq" id="WP_245856273.1">
    <property type="nucleotide sequence ID" value="NZ_CP022521.1"/>
</dbReference>
<keyword evidence="2" id="KW-1185">Reference proteome</keyword>
<reference evidence="1 2" key="1">
    <citation type="submission" date="2017-07" db="EMBL/GenBank/DDBJ databases">
        <title>Complete genome sequence of Actinoalloteichus hoggarensis DSM 45943, type strain of Actinoalloteichus hoggarensis.</title>
        <authorList>
            <person name="Ruckert C."/>
            <person name="Nouioui I."/>
            <person name="Willmese J."/>
            <person name="van Wezel G."/>
            <person name="Klenk H.-P."/>
            <person name="Kalinowski J."/>
            <person name="Zotchev S.B."/>
        </authorList>
    </citation>
    <scope>NUCLEOTIDE SEQUENCE [LARGE SCALE GENOMIC DNA]</scope>
    <source>
        <strain evidence="1 2">DSM 45943</strain>
    </source>
</reference>
<evidence type="ECO:0000313" key="2">
    <source>
        <dbReference type="Proteomes" id="UP000204221"/>
    </source>
</evidence>
<gene>
    <name evidence="1" type="primary">yliI2</name>
    <name evidence="1" type="ORF">AHOG_16650</name>
</gene>
<dbReference type="Gene3D" id="2.120.10.30">
    <property type="entry name" value="TolB, C-terminal domain"/>
    <property type="match status" value="1"/>
</dbReference>
<evidence type="ECO:0000313" key="1">
    <source>
        <dbReference type="EMBL" id="ASO20956.1"/>
    </source>
</evidence>
<proteinExistence type="predicted"/>
<accession>A0A221W5I7</accession>
<dbReference type="KEGG" id="ahg:AHOG_16650"/>
<dbReference type="InterPro" id="IPR011042">
    <property type="entry name" value="6-blade_b-propeller_TolB-like"/>
</dbReference>
<dbReference type="InterPro" id="IPR013320">
    <property type="entry name" value="ConA-like_dom_sf"/>
</dbReference>
<dbReference type="EMBL" id="CP022521">
    <property type="protein sequence ID" value="ASO20956.1"/>
    <property type="molecule type" value="Genomic_DNA"/>
</dbReference>
<dbReference type="SUPFAM" id="SSF50952">
    <property type="entry name" value="Soluble quinoprotein glucose dehydrogenase"/>
    <property type="match status" value="1"/>
</dbReference>
<protein>
    <submittedName>
        <fullName evidence="1">Soluble aldose sugar dehydrogenase YliI</fullName>
        <ecNumber evidence="1">1.1.5.-</ecNumber>
    </submittedName>
</protein>
<dbReference type="PANTHER" id="PTHR19328:SF75">
    <property type="entry name" value="ALDOSE SUGAR DEHYDROGENASE YLII"/>
    <property type="match status" value="1"/>
</dbReference>
<dbReference type="SUPFAM" id="SSF49899">
    <property type="entry name" value="Concanavalin A-like lectins/glucanases"/>
    <property type="match status" value="1"/>
</dbReference>
<dbReference type="Pfam" id="PF07995">
    <property type="entry name" value="GSDH"/>
    <property type="match status" value="1"/>
</dbReference>